<organism evidence="1 2">
    <name type="scientific">Araneus ventricosus</name>
    <name type="common">Orbweaver spider</name>
    <name type="synonym">Epeira ventricosa</name>
    <dbReference type="NCBI Taxonomy" id="182803"/>
    <lineage>
        <taxon>Eukaryota</taxon>
        <taxon>Metazoa</taxon>
        <taxon>Ecdysozoa</taxon>
        <taxon>Arthropoda</taxon>
        <taxon>Chelicerata</taxon>
        <taxon>Arachnida</taxon>
        <taxon>Araneae</taxon>
        <taxon>Araneomorphae</taxon>
        <taxon>Entelegynae</taxon>
        <taxon>Araneoidea</taxon>
        <taxon>Araneidae</taxon>
        <taxon>Araneus</taxon>
    </lineage>
</organism>
<comment type="caution">
    <text evidence="1">The sequence shown here is derived from an EMBL/GenBank/DDBJ whole genome shotgun (WGS) entry which is preliminary data.</text>
</comment>
<keyword evidence="2" id="KW-1185">Reference proteome</keyword>
<evidence type="ECO:0000313" key="2">
    <source>
        <dbReference type="Proteomes" id="UP000499080"/>
    </source>
</evidence>
<reference evidence="1 2" key="1">
    <citation type="journal article" date="2019" name="Sci. Rep.">
        <title>Orb-weaving spider Araneus ventricosus genome elucidates the spidroin gene catalogue.</title>
        <authorList>
            <person name="Kono N."/>
            <person name="Nakamura H."/>
            <person name="Ohtoshi R."/>
            <person name="Moran D.A.P."/>
            <person name="Shinohara A."/>
            <person name="Yoshida Y."/>
            <person name="Fujiwara M."/>
            <person name="Mori M."/>
            <person name="Tomita M."/>
            <person name="Arakawa K."/>
        </authorList>
    </citation>
    <scope>NUCLEOTIDE SEQUENCE [LARGE SCALE GENOMIC DNA]</scope>
</reference>
<dbReference type="EMBL" id="BGPR01021076">
    <property type="protein sequence ID" value="GBN86034.1"/>
    <property type="molecule type" value="Genomic_DNA"/>
</dbReference>
<proteinExistence type="predicted"/>
<dbReference type="AlphaFoldDB" id="A0A4Y2SCS4"/>
<sequence>MFIIQYPPPGIGNSFCLVVRMFGSGSKGPQLYPRTATVVDPEEHATPTFSPDGSTTNSIHLYIHQMAAPQLLHQALPNSKSVTHFTAQSLHVPEHTQMEITICAYARSTLIASLIFR</sequence>
<name>A0A4Y2SCS4_ARAVE</name>
<gene>
    <name evidence="1" type="ORF">AVEN_56395_1</name>
</gene>
<evidence type="ECO:0000313" key="1">
    <source>
        <dbReference type="EMBL" id="GBN86034.1"/>
    </source>
</evidence>
<accession>A0A4Y2SCS4</accession>
<dbReference type="Proteomes" id="UP000499080">
    <property type="component" value="Unassembled WGS sequence"/>
</dbReference>
<protein>
    <submittedName>
        <fullName evidence="1">Uncharacterized protein</fullName>
    </submittedName>
</protein>